<name>A0AAW5JVZ9_9FIRM</name>
<gene>
    <name evidence="2" type="ORF">NE579_17070</name>
</gene>
<dbReference type="GO" id="GO:0003677">
    <property type="term" value="F:DNA binding"/>
    <property type="evidence" value="ECO:0007669"/>
    <property type="project" value="InterPro"/>
</dbReference>
<dbReference type="InterPro" id="IPR036390">
    <property type="entry name" value="WH_DNA-bd_sf"/>
</dbReference>
<dbReference type="GO" id="GO:0006355">
    <property type="term" value="P:regulation of DNA-templated transcription"/>
    <property type="evidence" value="ECO:0007669"/>
    <property type="project" value="InterPro"/>
</dbReference>
<sequence length="65" mass="7064">MKIIHEQKIISRTELAGMTGLSLSAVSRIVKQLIEDGFVLETGYGYSSGGRKPITIRVNPLAGYV</sequence>
<protein>
    <submittedName>
        <fullName evidence="2">Winged helix-turn-helix domain-containing protein</fullName>
    </submittedName>
</protein>
<feature type="domain" description="HTH crp-type" evidence="1">
    <location>
        <begin position="3"/>
        <end position="58"/>
    </location>
</feature>
<dbReference type="RefSeq" id="WP_256305056.1">
    <property type="nucleotide sequence ID" value="NZ_JANFYS010000395.1"/>
</dbReference>
<dbReference type="InterPro" id="IPR036388">
    <property type="entry name" value="WH-like_DNA-bd_sf"/>
</dbReference>
<organism evidence="2 3">
    <name type="scientific">Intestinimonas massiliensis</name>
    <name type="common">ex Afouda et al. 2020</name>
    <dbReference type="NCBI Taxonomy" id="1673721"/>
    <lineage>
        <taxon>Bacteria</taxon>
        <taxon>Bacillati</taxon>
        <taxon>Bacillota</taxon>
        <taxon>Clostridia</taxon>
        <taxon>Eubacteriales</taxon>
        <taxon>Intestinimonas</taxon>
    </lineage>
</organism>
<proteinExistence type="predicted"/>
<reference evidence="2" key="1">
    <citation type="submission" date="2022-06" db="EMBL/GenBank/DDBJ databases">
        <title>Isolation of gut microbiota from human fecal samples.</title>
        <authorList>
            <person name="Pamer E.G."/>
            <person name="Barat B."/>
            <person name="Waligurski E."/>
            <person name="Medina S."/>
            <person name="Paddock L."/>
            <person name="Mostad J."/>
        </authorList>
    </citation>
    <scope>NUCLEOTIDE SEQUENCE</scope>
    <source>
        <strain evidence="2">DFI.9.91</strain>
    </source>
</reference>
<evidence type="ECO:0000313" key="3">
    <source>
        <dbReference type="Proteomes" id="UP001204562"/>
    </source>
</evidence>
<dbReference type="SUPFAM" id="SSF46785">
    <property type="entry name" value="Winged helix' DNA-binding domain"/>
    <property type="match status" value="1"/>
</dbReference>
<dbReference type="Gene3D" id="1.10.10.10">
    <property type="entry name" value="Winged helix-like DNA-binding domain superfamily/Winged helix DNA-binding domain"/>
    <property type="match status" value="1"/>
</dbReference>
<comment type="caution">
    <text evidence="2">The sequence shown here is derived from an EMBL/GenBank/DDBJ whole genome shotgun (WGS) entry which is preliminary data.</text>
</comment>
<accession>A0AAW5JVZ9</accession>
<dbReference type="Proteomes" id="UP001204562">
    <property type="component" value="Unassembled WGS sequence"/>
</dbReference>
<dbReference type="InterPro" id="IPR012318">
    <property type="entry name" value="HTH_CRP"/>
</dbReference>
<dbReference type="Pfam" id="PF13412">
    <property type="entry name" value="HTH_24"/>
    <property type="match status" value="1"/>
</dbReference>
<evidence type="ECO:0000259" key="1">
    <source>
        <dbReference type="SMART" id="SM00419"/>
    </source>
</evidence>
<dbReference type="SMART" id="SM00419">
    <property type="entry name" value="HTH_CRP"/>
    <property type="match status" value="1"/>
</dbReference>
<dbReference type="EMBL" id="JANFYS010000395">
    <property type="protein sequence ID" value="MCQ4772104.1"/>
    <property type="molecule type" value="Genomic_DNA"/>
</dbReference>
<dbReference type="AlphaFoldDB" id="A0AAW5JVZ9"/>
<evidence type="ECO:0000313" key="2">
    <source>
        <dbReference type="EMBL" id="MCQ4772104.1"/>
    </source>
</evidence>
<feature type="non-terminal residue" evidence="2">
    <location>
        <position position="65"/>
    </location>
</feature>